<reference evidence="7" key="1">
    <citation type="submission" date="2024-03" db="EMBL/GenBank/DDBJ databases">
        <title>Chitinophaga horti sp. nov., isolated from garden soil.</title>
        <authorList>
            <person name="Lee D.S."/>
            <person name="Han D.M."/>
            <person name="Baek J.H."/>
            <person name="Choi D.G."/>
            <person name="Jeon J.H."/>
            <person name="Jeon C.O."/>
        </authorList>
    </citation>
    <scope>NUCLEOTIDE SEQUENCE [LARGE SCALE GENOMIC DNA]</scope>
    <source>
        <strain evidence="7">GPA1</strain>
    </source>
</reference>
<dbReference type="Pfam" id="PF04357">
    <property type="entry name" value="TamB"/>
    <property type="match status" value="1"/>
</dbReference>
<evidence type="ECO:0000256" key="4">
    <source>
        <dbReference type="ARBA" id="ARBA00023136"/>
    </source>
</evidence>
<dbReference type="PANTHER" id="PTHR36985">
    <property type="entry name" value="TRANSLOCATION AND ASSEMBLY MODULE SUBUNIT TAMB"/>
    <property type="match status" value="1"/>
</dbReference>
<organism evidence="6 7">
    <name type="scientific">Chitinophaga pollutisoli</name>
    <dbReference type="NCBI Taxonomy" id="3133966"/>
    <lineage>
        <taxon>Bacteria</taxon>
        <taxon>Pseudomonadati</taxon>
        <taxon>Bacteroidota</taxon>
        <taxon>Chitinophagia</taxon>
        <taxon>Chitinophagales</taxon>
        <taxon>Chitinophagaceae</taxon>
        <taxon>Chitinophaga</taxon>
    </lineage>
</organism>
<dbReference type="EMBL" id="CP149822">
    <property type="protein sequence ID" value="WZN42241.1"/>
    <property type="molecule type" value="Genomic_DNA"/>
</dbReference>
<keyword evidence="2" id="KW-0812">Transmembrane</keyword>
<evidence type="ECO:0000256" key="3">
    <source>
        <dbReference type="ARBA" id="ARBA00022989"/>
    </source>
</evidence>
<evidence type="ECO:0000256" key="1">
    <source>
        <dbReference type="ARBA" id="ARBA00004167"/>
    </source>
</evidence>
<keyword evidence="3" id="KW-1133">Transmembrane helix</keyword>
<dbReference type="PANTHER" id="PTHR36985:SF1">
    <property type="entry name" value="TRANSLOCATION AND ASSEMBLY MODULE SUBUNIT TAMB"/>
    <property type="match status" value="1"/>
</dbReference>
<evidence type="ECO:0000256" key="2">
    <source>
        <dbReference type="ARBA" id="ARBA00022692"/>
    </source>
</evidence>
<evidence type="ECO:0000259" key="5">
    <source>
        <dbReference type="Pfam" id="PF04357"/>
    </source>
</evidence>
<evidence type="ECO:0000313" key="6">
    <source>
        <dbReference type="EMBL" id="WZN42241.1"/>
    </source>
</evidence>
<dbReference type="RefSeq" id="WP_341837076.1">
    <property type="nucleotide sequence ID" value="NZ_CP149822.1"/>
</dbReference>
<protein>
    <submittedName>
        <fullName evidence="6">Translocation/assembly module TamB domain-containing protein</fullName>
    </submittedName>
</protein>
<feature type="domain" description="Translocation and assembly module TamB C-terminal" evidence="5">
    <location>
        <begin position="1109"/>
        <end position="1539"/>
    </location>
</feature>
<keyword evidence="7" id="KW-1185">Reference proteome</keyword>
<dbReference type="InterPro" id="IPR007452">
    <property type="entry name" value="TamB_C"/>
</dbReference>
<evidence type="ECO:0000313" key="7">
    <source>
        <dbReference type="Proteomes" id="UP001485459"/>
    </source>
</evidence>
<proteinExistence type="predicted"/>
<keyword evidence="4" id="KW-0472">Membrane</keyword>
<accession>A0ABZ2YR20</accession>
<gene>
    <name evidence="6" type="ORF">WJU16_04220</name>
</gene>
<comment type="subcellular location">
    <subcellularLocation>
        <location evidence="1">Membrane</location>
        <topology evidence="1">Single-pass membrane protein</topology>
    </subcellularLocation>
</comment>
<name>A0ABZ2YR20_9BACT</name>
<dbReference type="Proteomes" id="UP001485459">
    <property type="component" value="Chromosome"/>
</dbReference>
<sequence length="1602" mass="179024">MTIALLSLLGLLLLVSILVNIPAVQNLLVKEVTARLSKQLNTRVEIRHVNFRLFNSMRLEGTLVEDRHRDTLLYAEALHVRITDWFFLQEKPVLKFVGLEDAQVNLLRPRNDSLWNYQFIIDEFGGAPVQPAAKSKKTGISLDLKKVDLRRIRFNLVDQWVGEDMNASATRIYLDAEQLNLLTRNIRINELLLDQPSFIISSYPASPLRKRRAPAPAAPKPVLDSLAVIPLRWNADNWKLIVKTLQIKDGTFGVNNLSDSVPSTPGQFDPSGIRFEAINLALTNSRLQNDSIFSDLTLRTRERSGFEVKSLKSRFKMSPVEMEFNDLDLVTNNSHIKDYYTMQYEDMADLNDYVDLVTMKANFKGTRLASDDIAFFAPPLSSWDTEILVNGSVEGPVSNLSADSMQLSGGKSTRLRGNFSMRGLPYINETFIDFNARELITSGADVRQFFPMLKDLTAVHTELITRLAFQGSFTGFVNDFVAYGNFQTNLGNLDSDINFKTSKDVPVYSGSITTNDFQAGNLLGNDIVDRVTMKAKVKGEGFNFTNLKAAVDADIQQIGLYGYQYQNLKTEGEMNRKFFNGALTVNDPNLDMDFTGTIDFNSRLPIFNFYSEIRNSDLKALHLTEDSITLQAKADLNFAGSNIDNFDGTARLYDLSLFKNRSRVEFDSLSVYTGTENGLKTLRVQGNEVNGFVQGSYSFMELPNAFKLFLNKYYPSFFKSPPMVNAGQDFTFAVEFGQVDKLISAFTNDIHGFNGTRIEGALNTLSGNVSMNATVPYAAYQDFGVKNLVLKSTGDFSRINVSTHLGEVLFQDSVMFSNPLILASSGKDTSLIKLDLQADDTTALNGFYARLVTVGDGVKVNFLNSTFTVNGKPWNMMAGNEVYWSTHFLTVQNLKITRNDQALTISTNEYNPDESRFMINLKDLNLADIIPHGLTNTLIEGLANGDIDVHDPFGRLEVDADIRTSQLRIDNDSIGLVNWKGNYDNSTGQLNFDVKADNSLASFTAKGAVGLSDSNRVVNASTDLDNTSISLLNKYLGDYVSELTGTATGHLEVTGTTDKPSFRGSVKVQNIGMKVNYLGTRYKIPLLHVHHMDDNLIEMKPFTLIDKFNNQAVVNGFIQHQNFYDMVFEFDVQSDKFLFLDTGPTDNDLYYGTVLSQGRVYFTGPLDNLELRVLARPLKGTHFFLPLSDSKDIGKHDYIRFKQYGKVVEEPKKKSDIKLNVKMDIAANPDAQIDVILNASTNDVISANGTGNLAINVNLEGDFTMYGNYTINTGTYNFSFQRLASWKFDIDKNSTITWNGDPGEALVNITAKYTLPKVSLYNLSTAASMGGGSTMVDDKLNRSERVDILLYLRQSLTQPNITYEIKLPDVGSLAYESGIGSRLKEINSNQNQALYQISYLLATGQFQPPDGSANVAITGKNSVGQALSAQASAILNNFSNTFLKNAGIGFNVNYTAYNINSSASSSYDRNLVSTGITKNFLNNRIRLYVGGNYDWGRVSAGSSTQNFAGDFRIEYLLTSDGRVRLNAFSKMDYDAWLLDNRLRSGIGMAYVRDYNRFGELFADKRIRRMQDSLARIAMQKRLQEDSLRHDDHSEEKDTLIKR</sequence>